<keyword evidence="4 5" id="KW-0472">Membrane</keyword>
<protein>
    <submittedName>
        <fullName evidence="6">Isoprenylcysteine carboxylmethyltransferase family protein</fullName>
    </submittedName>
</protein>
<feature type="transmembrane region" description="Helical" evidence="5">
    <location>
        <begin position="157"/>
        <end position="177"/>
    </location>
</feature>
<feature type="transmembrane region" description="Helical" evidence="5">
    <location>
        <begin position="44"/>
        <end position="72"/>
    </location>
</feature>
<dbReference type="GO" id="GO:0004671">
    <property type="term" value="F:protein C-terminal S-isoprenylcysteine carboxyl O-methyltransferase activity"/>
    <property type="evidence" value="ECO:0007669"/>
    <property type="project" value="InterPro"/>
</dbReference>
<dbReference type="RefSeq" id="WP_199519517.1">
    <property type="nucleotide sequence ID" value="NZ_JAMQOT010000012.1"/>
</dbReference>
<dbReference type="GO" id="GO:0016020">
    <property type="term" value="C:membrane"/>
    <property type="evidence" value="ECO:0007669"/>
    <property type="project" value="UniProtKB-SubCell"/>
</dbReference>
<dbReference type="EMBL" id="JAMQOT010000012">
    <property type="protein sequence ID" value="MDF9748122.1"/>
    <property type="molecule type" value="Genomic_DNA"/>
</dbReference>
<keyword evidence="3 5" id="KW-1133">Transmembrane helix</keyword>
<keyword evidence="7" id="KW-1185">Reference proteome</keyword>
<comment type="subcellular location">
    <subcellularLocation>
        <location evidence="1">Membrane</location>
        <topology evidence="1">Multi-pass membrane protein</topology>
    </subcellularLocation>
</comment>
<organism evidence="6 7">
    <name type="scientific">Natrinema salsiterrestre</name>
    <dbReference type="NCBI Taxonomy" id="2950540"/>
    <lineage>
        <taxon>Archaea</taxon>
        <taxon>Methanobacteriati</taxon>
        <taxon>Methanobacteriota</taxon>
        <taxon>Stenosarchaea group</taxon>
        <taxon>Halobacteria</taxon>
        <taxon>Halobacteriales</taxon>
        <taxon>Natrialbaceae</taxon>
        <taxon>Natrinema</taxon>
    </lineage>
</organism>
<dbReference type="PANTHER" id="PTHR12714">
    <property type="entry name" value="PROTEIN-S ISOPRENYLCYSTEINE O-METHYLTRANSFERASE"/>
    <property type="match status" value="1"/>
</dbReference>
<evidence type="ECO:0000256" key="5">
    <source>
        <dbReference type="SAM" id="Phobius"/>
    </source>
</evidence>
<name>A0A9Q4L7S6_9EURY</name>
<accession>A0A9Q4L7S6</accession>
<proteinExistence type="predicted"/>
<evidence type="ECO:0000256" key="3">
    <source>
        <dbReference type="ARBA" id="ARBA00022989"/>
    </source>
</evidence>
<dbReference type="Gene3D" id="1.20.120.1630">
    <property type="match status" value="1"/>
</dbReference>
<reference evidence="6" key="1">
    <citation type="submission" date="2022-06" db="EMBL/GenBank/DDBJ databases">
        <title>Natrinema sp. a new haloarchaeum isolate from saline soil.</title>
        <authorList>
            <person name="Strakova D."/>
            <person name="Galisteo C."/>
            <person name="Sanchez-Porro C."/>
            <person name="Ventosa A."/>
        </authorList>
    </citation>
    <scope>NUCLEOTIDE SEQUENCE</scope>
    <source>
        <strain evidence="6">S1CR25-10</strain>
    </source>
</reference>
<dbReference type="PANTHER" id="PTHR12714:SF9">
    <property type="entry name" value="PROTEIN-S-ISOPRENYLCYSTEINE O-METHYLTRANSFERASE"/>
    <property type="match status" value="1"/>
</dbReference>
<dbReference type="AlphaFoldDB" id="A0A9Q4L7S6"/>
<dbReference type="Pfam" id="PF04140">
    <property type="entry name" value="ICMT"/>
    <property type="match status" value="1"/>
</dbReference>
<keyword evidence="2 5" id="KW-0812">Transmembrane</keyword>
<evidence type="ECO:0000313" key="6">
    <source>
        <dbReference type="EMBL" id="MDF9748122.1"/>
    </source>
</evidence>
<dbReference type="Proteomes" id="UP001154061">
    <property type="component" value="Unassembled WGS sequence"/>
</dbReference>
<evidence type="ECO:0000256" key="1">
    <source>
        <dbReference type="ARBA" id="ARBA00004141"/>
    </source>
</evidence>
<comment type="caution">
    <text evidence="6">The sequence shown here is derived from an EMBL/GenBank/DDBJ whole genome shotgun (WGS) entry which is preliminary data.</text>
</comment>
<feature type="transmembrane region" description="Helical" evidence="5">
    <location>
        <begin position="12"/>
        <end position="32"/>
    </location>
</feature>
<evidence type="ECO:0000313" key="7">
    <source>
        <dbReference type="Proteomes" id="UP001154061"/>
    </source>
</evidence>
<gene>
    <name evidence="6" type="ORF">NDI89_21345</name>
</gene>
<evidence type="ECO:0000256" key="2">
    <source>
        <dbReference type="ARBA" id="ARBA00022692"/>
    </source>
</evidence>
<feature type="transmembrane region" description="Helical" evidence="5">
    <location>
        <begin position="92"/>
        <end position="113"/>
    </location>
</feature>
<dbReference type="InterPro" id="IPR007269">
    <property type="entry name" value="ICMT_MeTrfase"/>
</dbReference>
<sequence>MSSIDTTITNPGAWGLAIIFIVVVSWFFYRYFAPDSWREWVGAGVVQAFIIALYAEMYGFPLTIYLLVRFFGLDREYVSTNLWSTLIGFGETGMFVSMLLGYAVAFVGIGLFAQGWRQVYRARQDDRLVTDGLYRYVRHPQYTGLFIALFGEGIIHWPTIFSVALFPFVVVIFTWLARREERDMIDTFGEDYRTYQRKVPMFIPRWEQWRDLVAESRSSSDDLKDP</sequence>
<evidence type="ECO:0000256" key="4">
    <source>
        <dbReference type="ARBA" id="ARBA00023136"/>
    </source>
</evidence>